<dbReference type="PROSITE" id="PS00216">
    <property type="entry name" value="SUGAR_TRANSPORT_1"/>
    <property type="match status" value="1"/>
</dbReference>
<evidence type="ECO:0000256" key="11">
    <source>
        <dbReference type="ARBA" id="ARBA00022723"/>
    </source>
</evidence>
<dbReference type="InterPro" id="IPR007647">
    <property type="entry name" value="RNA_pol_Rpb2_5"/>
</dbReference>
<dbReference type="GO" id="GO:0032549">
    <property type="term" value="F:ribonucleoside binding"/>
    <property type="evidence" value="ECO:0007669"/>
    <property type="project" value="InterPro"/>
</dbReference>
<evidence type="ECO:0000256" key="14">
    <source>
        <dbReference type="ARBA" id="ARBA00022989"/>
    </source>
</evidence>
<proteinExistence type="inferred from homology"/>
<dbReference type="CDD" id="cd00653">
    <property type="entry name" value="RNA_pol_B_RPB2"/>
    <property type="match status" value="1"/>
</dbReference>
<keyword evidence="9 22" id="KW-0812">Transmembrane</keyword>
<dbReference type="GO" id="GO:0003899">
    <property type="term" value="F:DNA-directed RNA polymerase activity"/>
    <property type="evidence" value="ECO:0007669"/>
    <property type="project" value="UniProtKB-EC"/>
</dbReference>
<evidence type="ECO:0000256" key="18">
    <source>
        <dbReference type="ARBA" id="ARBA00048552"/>
    </source>
</evidence>
<feature type="domain" description="Major facilitator superfamily (MFS) profile" evidence="23">
    <location>
        <begin position="13"/>
        <end position="470"/>
    </location>
</feature>
<evidence type="ECO:0000259" key="23">
    <source>
        <dbReference type="PROSITE" id="PS50850"/>
    </source>
</evidence>
<comment type="catalytic activity">
    <reaction evidence="18 20">
        <text>RNA(n) + a ribonucleoside 5'-triphosphate = RNA(n+1) + diphosphate</text>
        <dbReference type="Rhea" id="RHEA:21248"/>
        <dbReference type="Rhea" id="RHEA-COMP:14527"/>
        <dbReference type="Rhea" id="RHEA-COMP:17342"/>
        <dbReference type="ChEBI" id="CHEBI:33019"/>
        <dbReference type="ChEBI" id="CHEBI:61557"/>
        <dbReference type="ChEBI" id="CHEBI:140395"/>
        <dbReference type="EC" id="2.7.7.6"/>
    </reaction>
</comment>
<dbReference type="InterPro" id="IPR007642">
    <property type="entry name" value="RNA_pol_Rpb2_2"/>
</dbReference>
<dbReference type="SUPFAM" id="SSF64484">
    <property type="entry name" value="beta and beta-prime subunits of DNA dependent RNA-polymerase"/>
    <property type="match status" value="1"/>
</dbReference>
<dbReference type="InterPro" id="IPR014724">
    <property type="entry name" value="RNA_pol_RPB2_OB-fold"/>
</dbReference>
<dbReference type="Gene3D" id="3.90.1070.20">
    <property type="match status" value="1"/>
</dbReference>
<dbReference type="Gene3D" id="2.40.270.10">
    <property type="entry name" value="DNA-directed RNA polymerase, subunit 2, domain 6"/>
    <property type="match status" value="1"/>
</dbReference>
<dbReference type="Gene3D" id="3.90.1800.10">
    <property type="entry name" value="RNA polymerase alpha subunit dimerisation domain"/>
    <property type="match status" value="1"/>
</dbReference>
<dbReference type="Proteomes" id="UP000326289">
    <property type="component" value="Unassembled WGS sequence"/>
</dbReference>
<feature type="transmembrane region" description="Helical" evidence="22">
    <location>
        <begin position="7"/>
        <end position="31"/>
    </location>
</feature>
<keyword evidence="8 20" id="KW-0808">Transferase</keyword>
<dbReference type="FunFam" id="1.20.1250.20:FF:000134">
    <property type="entry name" value="MFS sugar transporter protein"/>
    <property type="match status" value="1"/>
</dbReference>
<evidence type="ECO:0000256" key="10">
    <source>
        <dbReference type="ARBA" id="ARBA00022695"/>
    </source>
</evidence>
<feature type="compositionally biased region" description="Basic and acidic residues" evidence="21">
    <location>
        <begin position="562"/>
        <end position="571"/>
    </location>
</feature>
<feature type="transmembrane region" description="Helical" evidence="22">
    <location>
        <begin position="281"/>
        <end position="304"/>
    </location>
</feature>
<dbReference type="GO" id="GO:0016020">
    <property type="term" value="C:membrane"/>
    <property type="evidence" value="ECO:0007669"/>
    <property type="project" value="UniProtKB-SubCell"/>
</dbReference>
<evidence type="ECO:0000256" key="15">
    <source>
        <dbReference type="ARBA" id="ARBA00023136"/>
    </source>
</evidence>
<sequence>MGLARKLPPYVVASMLCSFGGLLFGMDTGIIGPVTTMDSFVSQFGSQSATVHGLIVSSILIPAAVSSFFAGFLADKLGRSKGISIGALIFALGAALEAAAVHIAMFIVGRCVEGIGEGLYLGTLVVYICEISPTSVRGVLTTGPQLLITLGLVVGFFTCYGTARIESSFSWRTPFLILACLAVTFSVVSWLWLPPSPRWLKIHGRETEATAAWDRLGVTHAEREKMEVEEDRETNMQRRAAPETGNASTVERIASGPRPQIQSVKDKLFDIFSKDVRTRTALAVFLMGMQQLSGIDGVLYYAPLLFQQAGLASTDASFFASGVSALVIFGVTIPALIWADRWGRRHSTIYGGIGLSITMFLMGALYAGNAVHSSTGAGRWVVIVSIYIFAVIYSLSWAVGIKIYAAEIQPQRTRASATSLAHGSNWTANFIVALTTPILLSRSSFGAYFLFGGCTLITALICAIFMPETKGRSLDEIEEAFKSKSLGSQSFTEIELYLLNTYYSNLYSNQCLLVGSHKLLPRDLQTRAAAGPSSTQKRPSVSKQASNPTQPEPSVEEQSNQADEHPHVPYRHRDPFDALLEPFYYNKSLTDPINTAKDKWNLLPAFLKVKGLVKQHIDSYNYLVEVQLKKIVESSSIIRSDIDHNFYIKFTDIYLGAPRRADEQQDVGPGFTGSTVSPHECRLRDTTYAAPIQVDFEYIRGRQRVKKTGCSIGRMPVMLRSSKCVLSDKTPAEMTVLDECPLDPGGYFIVNGTEKVILVQEQLSKNRIIVETDPKKEIVQASVTSSSNERKSKSYIVLKKDKLYVKHNVLSEDIPIVILLKAMGIHTDKEMLLLVAGIDKVYQEDFAINFEEAIKLGIYTQQQALDWIGSRIKINRGKQNNYRRTHVQEAVEAIASVIISHIEVKDMNFRPKAVYVAHMARRVLMAKNDPSLVDDRDYLGNKRLELAGQLLALLFEDLFKKFCFDIKMNVDKVLNKRNRAEAFDAWTVMSMHSNHITQGMNRAISTGNWSLKRFRMERAGVTHVLSRLSYIAALGMMTRISSQFEKTRKVSGPRALQPSQFGMLCLADTPEGEACGLVKNLALMTHITTNDEEGPIRNLIFMLGAEDISTLGGKELYGPGCYTISINGTPMALTRRPKSFLNAFRRLRRMGRISEFVSIYINHHQRAVHVATDDGRICRPLIVVENGKNRVRSHHLKKLREGTMSFDDFLAQGLVEYLDVNEENDSLIAIYEKDITEATTHLEIEPFTVLGAVAGLIPYPHHNQSPRNTYQCAMGKQAIGAIASNQFLRIDSILYLMVYPQKPMVKSRTIELTKYDQLPAGHNAMVAVMSYSGYDIEDALVLNKGSVDRGFGRCQVFKKSVANLKSYSNGTKDILMPPEYDNDAPIRKHALLESDGLAAVGEQVNAGEVYINKSTPDQSLASGFPGSDMGRPVKYTPTPMTYKLHDPAYIDQVLVSTTENENQLIKVLTRQTRRPEVGDKFSSRHGQKGVVGIIADQADMPFTDQGINPDIIMNPHGFPSRMTVGKMLELVAGKAGVLAGQHGYGTCFGGSPVEEMSQILIDKGFSYGGKDYLTSGITGEALPFYVFTGPIYYQKLKHMVQDKMHSRARGPRAILTRQPTEGRSRDGGLRLGEMERDCLIAYGTSQLLLERLMISSDRHEIDVCEQCGFMGYLNWCQRCKSSRSVVKMAIPYAAKLLIQELMSMNVTARLKLEDEFPETRGR</sequence>
<dbReference type="GO" id="GO:0000428">
    <property type="term" value="C:DNA-directed RNA polymerase complex"/>
    <property type="evidence" value="ECO:0007669"/>
    <property type="project" value="UniProtKB-KW"/>
</dbReference>
<dbReference type="Pfam" id="PF04560">
    <property type="entry name" value="RNA_pol_Rpb2_7"/>
    <property type="match status" value="1"/>
</dbReference>
<feature type="transmembrane region" description="Helical" evidence="22">
    <location>
        <begin position="119"/>
        <end position="139"/>
    </location>
</feature>
<keyword evidence="15 22" id="KW-0472">Membrane</keyword>
<evidence type="ECO:0000256" key="8">
    <source>
        <dbReference type="ARBA" id="ARBA00022679"/>
    </source>
</evidence>
<feature type="transmembrane region" description="Helical" evidence="22">
    <location>
        <begin position="445"/>
        <end position="466"/>
    </location>
</feature>
<dbReference type="InterPro" id="IPR007641">
    <property type="entry name" value="RNA_pol_Rpb2_7"/>
</dbReference>
<evidence type="ECO:0000256" key="22">
    <source>
        <dbReference type="SAM" id="Phobius"/>
    </source>
</evidence>
<keyword evidence="13" id="KW-0862">Zinc</keyword>
<feature type="transmembrane region" description="Helical" evidence="22">
    <location>
        <begin position="316"/>
        <end position="337"/>
    </location>
</feature>
<dbReference type="GO" id="GO:0008270">
    <property type="term" value="F:zinc ion binding"/>
    <property type="evidence" value="ECO:0007669"/>
    <property type="project" value="UniProtKB-KW"/>
</dbReference>
<organism evidence="24 25">
    <name type="scientific">Aspergillus minisclerotigenes</name>
    <dbReference type="NCBI Taxonomy" id="656917"/>
    <lineage>
        <taxon>Eukaryota</taxon>
        <taxon>Fungi</taxon>
        <taxon>Dikarya</taxon>
        <taxon>Ascomycota</taxon>
        <taxon>Pezizomycotina</taxon>
        <taxon>Eurotiomycetes</taxon>
        <taxon>Eurotiomycetidae</taxon>
        <taxon>Eurotiales</taxon>
        <taxon>Aspergillaceae</taxon>
        <taxon>Aspergillus</taxon>
        <taxon>Aspergillus subgen. Circumdati</taxon>
    </lineage>
</organism>
<dbReference type="InterPro" id="IPR005828">
    <property type="entry name" value="MFS_sugar_transport-like"/>
</dbReference>
<evidence type="ECO:0000256" key="3">
    <source>
        <dbReference type="ARBA" id="ARBA00006835"/>
    </source>
</evidence>
<dbReference type="FunFam" id="2.40.270.10:FF:000011">
    <property type="entry name" value="DNA-directed RNA polymerase subunit beta"/>
    <property type="match status" value="1"/>
</dbReference>
<dbReference type="FunFam" id="2.40.270.10:FF:000006">
    <property type="entry name" value="DNA-directed RNA polymerase subunit beta"/>
    <property type="match status" value="1"/>
</dbReference>
<keyword evidence="17" id="KW-0539">Nucleus</keyword>
<evidence type="ECO:0000313" key="24">
    <source>
        <dbReference type="EMBL" id="KAB8271924.1"/>
    </source>
</evidence>
<evidence type="ECO:0000256" key="4">
    <source>
        <dbReference type="ARBA" id="ARBA00010992"/>
    </source>
</evidence>
<dbReference type="InterPro" id="IPR015712">
    <property type="entry name" value="DNA-dir_RNA_pol_su2"/>
</dbReference>
<evidence type="ECO:0000256" key="9">
    <source>
        <dbReference type="ARBA" id="ARBA00022692"/>
    </source>
</evidence>
<evidence type="ECO:0000256" key="5">
    <source>
        <dbReference type="ARBA" id="ARBA00011206"/>
    </source>
</evidence>
<comment type="similarity">
    <text evidence="3 20">Belongs to the RNA polymerase beta chain family.</text>
</comment>
<comment type="function">
    <text evidence="19">DNA-dependent RNA polymerase catalyzes the transcription of DNA into RNA using the four ribonucleoside triphosphates as substrates. Second largest core component of RNA polymerase III which synthesizes small RNAs, such as 5S rRNA and tRNAs. Proposed to contribute to the polymerase catalytic activity and forms the polymerase active center together with the largest subunit. Pol III is composed of mobile elements and RPC2 is part of the core element with the central large cleft and probably a clamp element that moves to open and close the cleft.</text>
</comment>
<keyword evidence="10 20" id="KW-0548">Nucleotidyltransferase</keyword>
<dbReference type="Pfam" id="PF00083">
    <property type="entry name" value="Sugar_tr"/>
    <property type="match status" value="1"/>
</dbReference>
<dbReference type="GO" id="GO:0003677">
    <property type="term" value="F:DNA binding"/>
    <property type="evidence" value="ECO:0007669"/>
    <property type="project" value="InterPro"/>
</dbReference>
<protein>
    <recommendedName>
        <fullName evidence="20">DNA-directed RNA polymerase subunit beta</fullName>
        <ecNumber evidence="20">2.7.7.6</ecNumber>
    </recommendedName>
</protein>
<dbReference type="GO" id="GO:0006386">
    <property type="term" value="P:termination of RNA polymerase III transcription"/>
    <property type="evidence" value="ECO:0007669"/>
    <property type="project" value="UniProtKB-ARBA"/>
</dbReference>
<evidence type="ECO:0000256" key="6">
    <source>
        <dbReference type="ARBA" id="ARBA00022448"/>
    </source>
</evidence>
<feature type="region of interest" description="Disordered" evidence="21">
    <location>
        <begin position="225"/>
        <end position="248"/>
    </location>
</feature>
<dbReference type="FunFam" id="3.90.1110.10:FF:000006">
    <property type="entry name" value="DNA-directed RNA polymerase subunit beta"/>
    <property type="match status" value="1"/>
</dbReference>
<evidence type="ECO:0000256" key="2">
    <source>
        <dbReference type="ARBA" id="ARBA00004141"/>
    </source>
</evidence>
<evidence type="ECO:0000256" key="21">
    <source>
        <dbReference type="SAM" id="MobiDB-lite"/>
    </source>
</evidence>
<dbReference type="InterPro" id="IPR036259">
    <property type="entry name" value="MFS_trans_sf"/>
</dbReference>
<dbReference type="FunFam" id="3.90.1800.10:FF:000002">
    <property type="entry name" value="DNA-directed RNA polymerase subunit beta"/>
    <property type="match status" value="1"/>
</dbReference>
<dbReference type="PRINTS" id="PR00171">
    <property type="entry name" value="SUGRTRNSPORT"/>
</dbReference>
<name>A0A5N6J181_9EURO</name>
<feature type="transmembrane region" description="Helical" evidence="22">
    <location>
        <begin position="146"/>
        <end position="163"/>
    </location>
</feature>
<dbReference type="Pfam" id="PF04565">
    <property type="entry name" value="RNA_pol_Rpb2_3"/>
    <property type="match status" value="1"/>
</dbReference>
<comment type="similarity">
    <text evidence="4">Belongs to the major facilitator superfamily. Sugar transporter (TC 2.A.1.1) family.</text>
</comment>
<dbReference type="Gene3D" id="3.90.1110.10">
    <property type="entry name" value="RNA polymerase Rpb2, domain 2"/>
    <property type="match status" value="1"/>
</dbReference>
<evidence type="ECO:0000256" key="13">
    <source>
        <dbReference type="ARBA" id="ARBA00022833"/>
    </source>
</evidence>
<keyword evidence="14 22" id="KW-1133">Transmembrane helix</keyword>
<dbReference type="InterPro" id="IPR020846">
    <property type="entry name" value="MFS_dom"/>
</dbReference>
<dbReference type="InterPro" id="IPR005829">
    <property type="entry name" value="Sugar_transporter_CS"/>
</dbReference>
<dbReference type="Gene3D" id="3.90.1100.10">
    <property type="match status" value="1"/>
</dbReference>
<feature type="transmembrane region" description="Helical" evidence="22">
    <location>
        <begin position="175"/>
        <end position="193"/>
    </location>
</feature>
<keyword evidence="11" id="KW-0479">Metal-binding</keyword>
<dbReference type="Pfam" id="PF04561">
    <property type="entry name" value="RNA_pol_Rpb2_2"/>
    <property type="match status" value="1"/>
</dbReference>
<keyword evidence="12" id="KW-0863">Zinc-finger</keyword>
<dbReference type="PROSITE" id="PS01166">
    <property type="entry name" value="RNA_POL_BETA"/>
    <property type="match status" value="1"/>
</dbReference>
<dbReference type="InterPro" id="IPR007645">
    <property type="entry name" value="RNA_pol_Rpb2_3"/>
</dbReference>
<feature type="transmembrane region" description="Helical" evidence="22">
    <location>
        <begin position="349"/>
        <end position="368"/>
    </location>
</feature>
<feature type="transmembrane region" description="Helical" evidence="22">
    <location>
        <begin position="85"/>
        <end position="107"/>
    </location>
</feature>
<dbReference type="NCBIfam" id="TIGR00879">
    <property type="entry name" value="SP"/>
    <property type="match status" value="1"/>
</dbReference>
<dbReference type="PROSITE" id="PS00217">
    <property type="entry name" value="SUGAR_TRANSPORT_2"/>
    <property type="match status" value="1"/>
</dbReference>
<dbReference type="PROSITE" id="PS50850">
    <property type="entry name" value="MFS"/>
    <property type="match status" value="1"/>
</dbReference>
<keyword evidence="25" id="KW-1185">Reference proteome</keyword>
<comment type="subunit">
    <text evidence="5">Component of the RNA polymerase III (Pol III) complex consisting of 17 subunits.</text>
</comment>
<comment type="subcellular location">
    <subcellularLocation>
        <location evidence="2">Membrane</location>
        <topology evidence="2">Multi-pass membrane protein</topology>
    </subcellularLocation>
    <subcellularLocation>
        <location evidence="1">Nucleus</location>
    </subcellularLocation>
</comment>
<evidence type="ECO:0000256" key="7">
    <source>
        <dbReference type="ARBA" id="ARBA00022478"/>
    </source>
</evidence>
<dbReference type="InterPro" id="IPR007646">
    <property type="entry name" value="RNA_pol_Rpb2_4"/>
</dbReference>
<dbReference type="InterPro" id="IPR007644">
    <property type="entry name" value="RNA_pol_bsu_protrusion"/>
</dbReference>
<dbReference type="Pfam" id="PF00562">
    <property type="entry name" value="RNA_pol_Rpb2_6"/>
    <property type="match status" value="1"/>
</dbReference>
<dbReference type="InterPro" id="IPR007121">
    <property type="entry name" value="RNA_pol_bsu_CS"/>
</dbReference>
<dbReference type="FunFam" id="3.90.1070.20:FF:000002">
    <property type="entry name" value="DNA-directed RNA polymerase subunit beta"/>
    <property type="match status" value="1"/>
</dbReference>
<gene>
    <name evidence="24" type="ORF">BDV30DRAFT_227811</name>
</gene>
<dbReference type="Pfam" id="PF04566">
    <property type="entry name" value="RNA_pol_Rpb2_4"/>
    <property type="match status" value="1"/>
</dbReference>
<dbReference type="InterPro" id="IPR003663">
    <property type="entry name" value="Sugar/inositol_transpt"/>
</dbReference>
<dbReference type="SUPFAM" id="SSF103473">
    <property type="entry name" value="MFS general substrate transporter"/>
    <property type="match status" value="1"/>
</dbReference>
<keyword evidence="7 20" id="KW-0240">DNA-directed RNA polymerase</keyword>
<dbReference type="PANTHER" id="PTHR20856">
    <property type="entry name" value="DNA-DIRECTED RNA POLYMERASE I SUBUNIT 2"/>
    <property type="match status" value="1"/>
</dbReference>
<evidence type="ECO:0000256" key="20">
    <source>
        <dbReference type="RuleBase" id="RU363031"/>
    </source>
</evidence>
<feature type="compositionally biased region" description="Polar residues" evidence="21">
    <location>
        <begin position="532"/>
        <end position="549"/>
    </location>
</feature>
<feature type="transmembrane region" description="Helical" evidence="22">
    <location>
        <begin position="51"/>
        <end position="73"/>
    </location>
</feature>
<dbReference type="FunFam" id="3.90.1100.10:FF:000009">
    <property type="entry name" value="DNA-directed RNA polymerase subunit beta"/>
    <property type="match status" value="1"/>
</dbReference>
<keyword evidence="6" id="KW-0813">Transport</keyword>
<dbReference type="GO" id="GO:0022857">
    <property type="term" value="F:transmembrane transporter activity"/>
    <property type="evidence" value="ECO:0007669"/>
    <property type="project" value="InterPro"/>
</dbReference>
<dbReference type="GO" id="GO:0005634">
    <property type="term" value="C:nucleus"/>
    <property type="evidence" value="ECO:0007669"/>
    <property type="project" value="UniProtKB-SubCell"/>
</dbReference>
<evidence type="ECO:0000256" key="17">
    <source>
        <dbReference type="ARBA" id="ARBA00023242"/>
    </source>
</evidence>
<dbReference type="InterPro" id="IPR007120">
    <property type="entry name" value="DNA-dir_RNAP_su2_dom"/>
</dbReference>
<dbReference type="FunFam" id="3.90.1100.10:FF:000020">
    <property type="entry name" value="DNA-directed RNA polymerase subunit beta"/>
    <property type="match status" value="1"/>
</dbReference>
<dbReference type="Gene3D" id="1.20.1250.20">
    <property type="entry name" value="MFS general substrate transporter like domains"/>
    <property type="match status" value="1"/>
</dbReference>
<feature type="transmembrane region" description="Helical" evidence="22">
    <location>
        <begin position="380"/>
        <end position="405"/>
    </location>
</feature>
<evidence type="ECO:0000256" key="12">
    <source>
        <dbReference type="ARBA" id="ARBA00022771"/>
    </source>
</evidence>
<accession>A0A5N6J181</accession>
<dbReference type="InterPro" id="IPR037034">
    <property type="entry name" value="RNA_pol_Rpb2_2_sf"/>
</dbReference>
<evidence type="ECO:0000256" key="16">
    <source>
        <dbReference type="ARBA" id="ARBA00023163"/>
    </source>
</evidence>
<dbReference type="Pfam" id="PF04563">
    <property type="entry name" value="RNA_pol_Rpb2_1"/>
    <property type="match status" value="1"/>
</dbReference>
<dbReference type="Gene3D" id="2.40.50.150">
    <property type="match status" value="1"/>
</dbReference>
<evidence type="ECO:0000313" key="25">
    <source>
        <dbReference type="Proteomes" id="UP000326289"/>
    </source>
</evidence>
<keyword evidence="16 20" id="KW-0804">Transcription</keyword>
<dbReference type="EC" id="2.7.7.6" evidence="20"/>
<evidence type="ECO:0000256" key="1">
    <source>
        <dbReference type="ARBA" id="ARBA00004123"/>
    </source>
</evidence>
<dbReference type="EMBL" id="ML732811">
    <property type="protein sequence ID" value="KAB8271924.1"/>
    <property type="molecule type" value="Genomic_DNA"/>
</dbReference>
<feature type="region of interest" description="Disordered" evidence="21">
    <location>
        <begin position="527"/>
        <end position="571"/>
    </location>
</feature>
<evidence type="ECO:0000256" key="19">
    <source>
        <dbReference type="ARBA" id="ARBA00053978"/>
    </source>
</evidence>
<dbReference type="Pfam" id="PF04567">
    <property type="entry name" value="RNA_pol_Rpb2_5"/>
    <property type="match status" value="1"/>
</dbReference>
<reference evidence="24 25" key="1">
    <citation type="submission" date="2019-04" db="EMBL/GenBank/DDBJ databases">
        <title>Fungal friends and foes A comparative genomics study of 23 Aspergillus species from section Flavi.</title>
        <authorList>
            <consortium name="DOE Joint Genome Institute"/>
            <person name="Kjaerbolling I."/>
            <person name="Vesth T.C."/>
            <person name="Frisvad J.C."/>
            <person name="Nybo J.L."/>
            <person name="Theobald S."/>
            <person name="Kildgaard S."/>
            <person name="Petersen T.I."/>
            <person name="Kuo A."/>
            <person name="Sato A."/>
            <person name="Lyhne E.K."/>
            <person name="Kogle M.E."/>
            <person name="Wiebenga A."/>
            <person name="Kun R.S."/>
            <person name="Lubbers R.J."/>
            <person name="Makela M.R."/>
            <person name="Barry K."/>
            <person name="Chovatia M."/>
            <person name="Clum A."/>
            <person name="Daum C."/>
            <person name="Haridas S."/>
            <person name="He G."/>
            <person name="LaButti K."/>
            <person name="Lipzen A."/>
            <person name="Mondo S."/>
            <person name="Pangilinan J."/>
            <person name="Riley R."/>
            <person name="Salamov A."/>
            <person name="Simmons B.A."/>
            <person name="Magnuson J.K."/>
            <person name="Henrissat B."/>
            <person name="Mortensen U.H."/>
            <person name="Larsen T.O."/>
            <person name="De vries R.P."/>
            <person name="Grigoriev I.V."/>
            <person name="Machida M."/>
            <person name="Baker S.E."/>
            <person name="Andersen M.R."/>
        </authorList>
    </citation>
    <scope>NUCLEOTIDE SEQUENCE [LARGE SCALE GENOMIC DNA]</scope>
    <source>
        <strain evidence="24 25">CBS 117635</strain>
    </source>
</reference>
<dbReference type="InterPro" id="IPR037033">
    <property type="entry name" value="DNA-dir_RNAP_su2_hyb_sf"/>
</dbReference>